<dbReference type="UniPathway" id="UPA00109">
    <property type="reaction ID" value="UER00182"/>
</dbReference>
<feature type="binding site" description="in other chain" evidence="15">
    <location>
        <begin position="261"/>
        <end position="264"/>
    </location>
    <ligand>
        <name>substrate</name>
        <note>ligand shared between dimeric partners</note>
    </ligand>
</feature>
<comment type="subunit">
    <text evidence="15">Homotetramer.</text>
</comment>
<dbReference type="EC" id="2.7.1.11" evidence="15"/>
<comment type="pathway">
    <text evidence="4 15">Carbohydrate degradation; glycolysis; D-glyceraldehyde 3-phosphate and glycerone phosphate from D-glucose: step 3/4.</text>
</comment>
<proteinExistence type="inferred from homology"/>
<feature type="active site" description="Proton acceptor" evidence="15">
    <location>
        <position position="136"/>
    </location>
</feature>
<feature type="binding site" evidence="15">
    <location>
        <position position="255"/>
    </location>
    <ligand>
        <name>substrate</name>
        <note>ligand shared between dimeric partners</note>
    </ligand>
</feature>
<keyword evidence="6 15" id="KW-0021">Allosteric enzyme</keyword>
<feature type="binding site" evidence="15">
    <location>
        <begin position="111"/>
        <end position="114"/>
    </location>
    <ligand>
        <name>ATP</name>
        <dbReference type="ChEBI" id="CHEBI:30616"/>
    </ligand>
</feature>
<keyword evidence="9 15" id="KW-0547">Nucleotide-binding</keyword>
<feature type="binding site" description="in other chain" evidence="15">
    <location>
        <begin position="194"/>
        <end position="196"/>
    </location>
    <ligand>
        <name>ADP</name>
        <dbReference type="ChEBI" id="CHEBI:456216"/>
        <note>allosteric activator; ligand shared between dimeric partners</note>
    </ligand>
</feature>
<dbReference type="EMBL" id="DF968181">
    <property type="protein sequence ID" value="GAP40164.1"/>
    <property type="molecule type" value="Genomic_DNA"/>
</dbReference>
<dbReference type="GO" id="GO:0048029">
    <property type="term" value="F:monosaccharide binding"/>
    <property type="evidence" value="ECO:0007669"/>
    <property type="project" value="TreeGrafter"/>
</dbReference>
<dbReference type="GO" id="GO:0030388">
    <property type="term" value="P:fructose 1,6-bisphosphate metabolic process"/>
    <property type="evidence" value="ECO:0007669"/>
    <property type="project" value="TreeGrafter"/>
</dbReference>
<evidence type="ECO:0000313" key="17">
    <source>
        <dbReference type="EMBL" id="GAP40164.1"/>
    </source>
</evidence>
<comment type="activity regulation">
    <text evidence="15">Allosterically activated by ADP and other diphosphonucleosides, and allosterically inhibited by phosphoenolpyruvate.</text>
</comment>
<feature type="binding site" description="in other chain" evidence="15">
    <location>
        <position position="163"/>
    </location>
    <ligand>
        <name>ADP</name>
        <dbReference type="ChEBI" id="CHEBI:456216"/>
        <note>allosteric activator; ligand shared between dimeric partners</note>
    </ligand>
</feature>
<accession>A0A0S7BSL5</accession>
<dbReference type="NCBIfam" id="NF002872">
    <property type="entry name" value="PRK03202.1"/>
    <property type="match status" value="1"/>
</dbReference>
<dbReference type="GO" id="GO:0005945">
    <property type="term" value="C:6-phosphofructokinase complex"/>
    <property type="evidence" value="ECO:0007669"/>
    <property type="project" value="TreeGrafter"/>
</dbReference>
<keyword evidence="7 15" id="KW-0808">Transferase</keyword>
<dbReference type="GO" id="GO:0061621">
    <property type="term" value="P:canonical glycolysis"/>
    <property type="evidence" value="ECO:0007669"/>
    <property type="project" value="TreeGrafter"/>
</dbReference>
<dbReference type="PATRIC" id="fig|1678840.3.peg.1355"/>
<dbReference type="PANTHER" id="PTHR13697:SF4">
    <property type="entry name" value="ATP-DEPENDENT 6-PHOSPHOFRUCTOKINASE"/>
    <property type="match status" value="1"/>
</dbReference>
<dbReference type="GO" id="GO:0042802">
    <property type="term" value="F:identical protein binding"/>
    <property type="evidence" value="ECO:0007669"/>
    <property type="project" value="TreeGrafter"/>
</dbReference>
<name>A0A0S7BSL5_9CHLR</name>
<evidence type="ECO:0000256" key="10">
    <source>
        <dbReference type="ARBA" id="ARBA00022777"/>
    </source>
</evidence>
<dbReference type="InterPro" id="IPR012003">
    <property type="entry name" value="ATP_PFK_prok-type"/>
</dbReference>
<dbReference type="Gene3D" id="3.40.50.460">
    <property type="entry name" value="Phosphofructokinase domain"/>
    <property type="match status" value="1"/>
</dbReference>
<dbReference type="FunFam" id="3.40.50.460:FF:000002">
    <property type="entry name" value="ATP-dependent 6-phosphofructokinase"/>
    <property type="match status" value="1"/>
</dbReference>
<evidence type="ECO:0000256" key="13">
    <source>
        <dbReference type="ARBA" id="ARBA00023152"/>
    </source>
</evidence>
<dbReference type="HAMAP" id="MF_00339">
    <property type="entry name" value="Phosphofructokinase_I_B1"/>
    <property type="match status" value="1"/>
</dbReference>
<feature type="binding site" description="in other chain" evidence="15">
    <location>
        <position position="221"/>
    </location>
    <ligand>
        <name>ADP</name>
        <dbReference type="ChEBI" id="CHEBI:456216"/>
        <note>allosteric activator; ligand shared between dimeric partners</note>
    </ligand>
</feature>
<dbReference type="STRING" id="1678840.ATC1_13130"/>
<evidence type="ECO:0000256" key="15">
    <source>
        <dbReference type="HAMAP-Rule" id="MF_00339"/>
    </source>
</evidence>
<dbReference type="GO" id="GO:0016208">
    <property type="term" value="F:AMP binding"/>
    <property type="evidence" value="ECO:0007669"/>
    <property type="project" value="TreeGrafter"/>
</dbReference>
<feature type="binding site" evidence="15">
    <location>
        <position position="20"/>
    </location>
    <ligand>
        <name>ATP</name>
        <dbReference type="ChEBI" id="CHEBI:30616"/>
    </ligand>
</feature>
<gene>
    <name evidence="15" type="primary">pfkA</name>
    <name evidence="17" type="ORF">ATC1_13130</name>
</gene>
<comment type="cofactor">
    <cofactor evidence="1 15">
        <name>Mg(2+)</name>
        <dbReference type="ChEBI" id="CHEBI:18420"/>
    </cofactor>
</comment>
<protein>
    <recommendedName>
        <fullName evidence="15">ATP-dependent 6-phosphofructokinase</fullName>
        <shortName evidence="15">ATP-PFK</shortName>
        <shortName evidence="15">Phosphofructokinase</shortName>
        <ecNumber evidence="15">2.7.1.11</ecNumber>
    </recommendedName>
    <alternativeName>
        <fullName evidence="15">Phosphohexokinase</fullName>
    </alternativeName>
</protein>
<evidence type="ECO:0000256" key="12">
    <source>
        <dbReference type="ARBA" id="ARBA00022842"/>
    </source>
</evidence>
<dbReference type="Pfam" id="PF00365">
    <property type="entry name" value="PFK"/>
    <property type="match status" value="1"/>
</dbReference>
<dbReference type="Gene3D" id="3.40.50.450">
    <property type="match status" value="1"/>
</dbReference>
<evidence type="ECO:0000256" key="5">
    <source>
        <dbReference type="ARBA" id="ARBA00022490"/>
    </source>
</evidence>
<feature type="binding site" evidence="15">
    <location>
        <begin position="81"/>
        <end position="82"/>
    </location>
    <ligand>
        <name>ATP</name>
        <dbReference type="ChEBI" id="CHEBI:30616"/>
    </ligand>
</feature>
<dbReference type="PANTHER" id="PTHR13697">
    <property type="entry name" value="PHOSPHOFRUCTOKINASE"/>
    <property type="match status" value="1"/>
</dbReference>
<comment type="caution">
    <text evidence="15">Lacks conserved residue(s) required for the propagation of feature annotation.</text>
</comment>
<evidence type="ECO:0000256" key="11">
    <source>
        <dbReference type="ARBA" id="ARBA00022840"/>
    </source>
</evidence>
<feature type="binding site" description="in other chain" evidence="15">
    <location>
        <begin position="178"/>
        <end position="180"/>
    </location>
    <ligand>
        <name>substrate</name>
        <note>ligand shared between dimeric partners</note>
    </ligand>
</feature>
<feature type="binding site" description="in other chain" evidence="15">
    <location>
        <position position="232"/>
    </location>
    <ligand>
        <name>substrate</name>
        <note>ligand shared between dimeric partners</note>
    </ligand>
</feature>
<reference evidence="17" key="1">
    <citation type="journal article" date="2015" name="Genome Announc.">
        <title>Draft Genome Sequence of Anaerolineae Strain TC1, a Novel Isolate from a Methanogenic Wastewater Treatment System.</title>
        <authorList>
            <person name="Matsuura N."/>
            <person name="Tourlousse D.M."/>
            <person name="Sun L."/>
            <person name="Toyonaga M."/>
            <person name="Kuroda K."/>
            <person name="Ohashi A."/>
            <person name="Cruz R."/>
            <person name="Yamaguchi T."/>
            <person name="Sekiguchi Y."/>
        </authorList>
    </citation>
    <scope>NUCLEOTIDE SEQUENCE [LARGE SCALE GENOMIC DNA]</scope>
    <source>
        <strain evidence="17">TC1</strain>
    </source>
</reference>
<comment type="subcellular location">
    <subcellularLocation>
        <location evidence="3 15">Cytoplasm</location>
    </subcellularLocation>
</comment>
<keyword evidence="18" id="KW-1185">Reference proteome</keyword>
<evidence type="ECO:0000256" key="7">
    <source>
        <dbReference type="ARBA" id="ARBA00022679"/>
    </source>
</evidence>
<dbReference type="GO" id="GO:0046872">
    <property type="term" value="F:metal ion binding"/>
    <property type="evidence" value="ECO:0007669"/>
    <property type="project" value="UniProtKB-KW"/>
</dbReference>
<dbReference type="AlphaFoldDB" id="A0A0S7BSL5"/>
<evidence type="ECO:0000256" key="6">
    <source>
        <dbReference type="ARBA" id="ARBA00022533"/>
    </source>
</evidence>
<keyword evidence="12 15" id="KW-0460">Magnesium</keyword>
<evidence type="ECO:0000256" key="4">
    <source>
        <dbReference type="ARBA" id="ARBA00004679"/>
    </source>
</evidence>
<keyword evidence="8 15" id="KW-0479">Metal-binding</keyword>
<dbReference type="InterPro" id="IPR012828">
    <property type="entry name" value="PFKA_ATP_prok"/>
</dbReference>
<dbReference type="PIRSF" id="PIRSF000532">
    <property type="entry name" value="ATP_PFK_prok"/>
    <property type="match status" value="1"/>
</dbReference>
<dbReference type="OrthoDB" id="9802503at2"/>
<comment type="function">
    <text evidence="2 15">Catalyzes the phosphorylation of D-fructose 6-phosphate to fructose 1,6-bisphosphate by ATP, the first committing step of glycolysis.</text>
</comment>
<evidence type="ECO:0000256" key="9">
    <source>
        <dbReference type="ARBA" id="ARBA00022741"/>
    </source>
</evidence>
<dbReference type="Proteomes" id="UP000053370">
    <property type="component" value="Unassembled WGS sequence"/>
</dbReference>
<dbReference type="GO" id="GO:0070095">
    <property type="term" value="F:fructose-6-phosphate binding"/>
    <property type="evidence" value="ECO:0007669"/>
    <property type="project" value="TreeGrafter"/>
</dbReference>
<dbReference type="PRINTS" id="PR00476">
    <property type="entry name" value="PHFRCTKINASE"/>
</dbReference>
<keyword evidence="13 15" id="KW-0324">Glycolysis</keyword>
<feature type="binding site" evidence="15">
    <location>
        <position position="112"/>
    </location>
    <ligand>
        <name>Mg(2+)</name>
        <dbReference type="ChEBI" id="CHEBI:18420"/>
        <note>catalytic</note>
    </ligand>
</feature>
<dbReference type="RefSeq" id="WP_062279225.1">
    <property type="nucleotide sequence ID" value="NZ_DF968181.1"/>
</dbReference>
<dbReference type="InterPro" id="IPR022953">
    <property type="entry name" value="ATP_PFK"/>
</dbReference>
<evidence type="ECO:0000256" key="3">
    <source>
        <dbReference type="ARBA" id="ARBA00004496"/>
    </source>
</evidence>
<feature type="binding site" evidence="15">
    <location>
        <position position="171"/>
    </location>
    <ligand>
        <name>substrate</name>
        <note>ligand shared between dimeric partners</note>
    </ligand>
</feature>
<dbReference type="GO" id="GO:0003872">
    <property type="term" value="F:6-phosphofructokinase activity"/>
    <property type="evidence" value="ECO:0007669"/>
    <property type="project" value="UniProtKB-UniRule"/>
</dbReference>
<comment type="catalytic activity">
    <reaction evidence="14 15">
        <text>beta-D-fructose 6-phosphate + ATP = beta-D-fructose 1,6-bisphosphate + ADP + H(+)</text>
        <dbReference type="Rhea" id="RHEA:16109"/>
        <dbReference type="ChEBI" id="CHEBI:15378"/>
        <dbReference type="ChEBI" id="CHEBI:30616"/>
        <dbReference type="ChEBI" id="CHEBI:32966"/>
        <dbReference type="ChEBI" id="CHEBI:57634"/>
        <dbReference type="ChEBI" id="CHEBI:456216"/>
        <dbReference type="EC" id="2.7.1.11"/>
    </reaction>
</comment>
<dbReference type="SUPFAM" id="SSF53784">
    <property type="entry name" value="Phosphofructokinase"/>
    <property type="match status" value="1"/>
</dbReference>
<evidence type="ECO:0000256" key="8">
    <source>
        <dbReference type="ARBA" id="ARBA00022723"/>
    </source>
</evidence>
<sequence length="331" mass="35357">MESVQLDTPIRSVAVLTSGGDAPGMNAGVRAVVRAGIVAGLKMYGIQDGYQGLINGDIVPLGRRDVSNILSRGGTFLRTARCAEMMTPHGQREAVRQLYNEGIDGLIVIGGDGTMAGAQSISAQGYPVVGIPGTIDNDVYGTDTCIGVDTALNTIMEAIDKIRDTAASHSRAFLVQTMGRDSGFLAVESALISGAEMALIPENPNITVEEIAQTIANSYKRGRRHCIIVVAEGFPIPMDELTVKLDAMDLGFKARGTNLSYIQRGGTPSAFDRLIASRMGFKAIEFLTTGKFNVMTALQGRDIVPLPIPELVGKHRGFPEEYLKISNILSR</sequence>
<keyword evidence="10 15" id="KW-0418">Kinase</keyword>
<dbReference type="InterPro" id="IPR035966">
    <property type="entry name" value="PKF_sf"/>
</dbReference>
<dbReference type="GO" id="GO:0006002">
    <property type="term" value="P:fructose 6-phosphate metabolic process"/>
    <property type="evidence" value="ECO:0007669"/>
    <property type="project" value="InterPro"/>
</dbReference>
<feature type="binding site" evidence="15">
    <location>
        <begin position="30"/>
        <end position="34"/>
    </location>
    <ligand>
        <name>ADP</name>
        <dbReference type="ChEBI" id="CHEBI:456216"/>
        <note>allosteric activator; ligand shared between dimeric partners</note>
    </ligand>
</feature>
<evidence type="ECO:0000259" key="16">
    <source>
        <dbReference type="Pfam" id="PF00365"/>
    </source>
</evidence>
<evidence type="ECO:0000256" key="1">
    <source>
        <dbReference type="ARBA" id="ARBA00001946"/>
    </source>
</evidence>
<feature type="domain" description="Phosphofructokinase" evidence="16">
    <location>
        <begin position="13"/>
        <end position="287"/>
    </location>
</feature>
<evidence type="ECO:0000313" key="18">
    <source>
        <dbReference type="Proteomes" id="UP000053370"/>
    </source>
</evidence>
<keyword evidence="11 15" id="KW-0067">ATP-binding</keyword>
<dbReference type="GO" id="GO:0005524">
    <property type="term" value="F:ATP binding"/>
    <property type="evidence" value="ECO:0007669"/>
    <property type="project" value="UniProtKB-KW"/>
</dbReference>
<comment type="similarity">
    <text evidence="15">Belongs to the phosphofructokinase type A (PFKA) family. ATP-dependent PFK group I subfamily. Prokaryotic clade 'B1' sub-subfamily.</text>
</comment>
<evidence type="ECO:0000256" key="14">
    <source>
        <dbReference type="ARBA" id="ARBA00048070"/>
    </source>
</evidence>
<keyword evidence="5 15" id="KW-0963">Cytoplasm</keyword>
<dbReference type="InterPro" id="IPR000023">
    <property type="entry name" value="Phosphofructokinase_dom"/>
</dbReference>
<evidence type="ECO:0000256" key="2">
    <source>
        <dbReference type="ARBA" id="ARBA00002659"/>
    </source>
</evidence>
<feature type="binding site" description="in other chain" evidence="15">
    <location>
        <begin position="134"/>
        <end position="136"/>
    </location>
    <ligand>
        <name>substrate</name>
        <note>ligand shared between dimeric partners</note>
    </ligand>
</feature>
<organism evidence="17">
    <name type="scientific">Flexilinea flocculi</name>
    <dbReference type="NCBI Taxonomy" id="1678840"/>
    <lineage>
        <taxon>Bacteria</taxon>
        <taxon>Bacillati</taxon>
        <taxon>Chloroflexota</taxon>
        <taxon>Anaerolineae</taxon>
        <taxon>Anaerolineales</taxon>
        <taxon>Anaerolineaceae</taxon>
        <taxon>Flexilinea</taxon>
    </lineage>
</organism>